<name>A0A6A6XXF4_9PLEO</name>
<dbReference type="SUPFAM" id="SSF53474">
    <property type="entry name" value="alpha/beta-Hydrolases"/>
    <property type="match status" value="1"/>
</dbReference>
<dbReference type="Pfam" id="PF00561">
    <property type="entry name" value="Abhydrolase_1"/>
    <property type="match status" value="1"/>
</dbReference>
<keyword evidence="6" id="KW-1185">Reference proteome</keyword>
<evidence type="ECO:0000256" key="2">
    <source>
        <dbReference type="ARBA" id="ARBA00022801"/>
    </source>
</evidence>
<dbReference type="EMBL" id="MU001740">
    <property type="protein sequence ID" value="KAF2800948.1"/>
    <property type="molecule type" value="Genomic_DNA"/>
</dbReference>
<dbReference type="InterPro" id="IPR051601">
    <property type="entry name" value="Serine_prot/Carboxylest_S33"/>
</dbReference>
<reference evidence="5" key="1">
    <citation type="journal article" date="2020" name="Stud. Mycol.">
        <title>101 Dothideomycetes genomes: a test case for predicting lifestyles and emergence of pathogens.</title>
        <authorList>
            <person name="Haridas S."/>
            <person name="Albert R."/>
            <person name="Binder M."/>
            <person name="Bloem J."/>
            <person name="Labutti K."/>
            <person name="Salamov A."/>
            <person name="Andreopoulos B."/>
            <person name="Baker S."/>
            <person name="Barry K."/>
            <person name="Bills G."/>
            <person name="Bluhm B."/>
            <person name="Cannon C."/>
            <person name="Castanera R."/>
            <person name="Culley D."/>
            <person name="Daum C."/>
            <person name="Ezra D."/>
            <person name="Gonzalez J."/>
            <person name="Henrissat B."/>
            <person name="Kuo A."/>
            <person name="Liang C."/>
            <person name="Lipzen A."/>
            <person name="Lutzoni F."/>
            <person name="Magnuson J."/>
            <person name="Mondo S."/>
            <person name="Nolan M."/>
            <person name="Ohm R."/>
            <person name="Pangilinan J."/>
            <person name="Park H.-J."/>
            <person name="Ramirez L."/>
            <person name="Alfaro M."/>
            <person name="Sun H."/>
            <person name="Tritt A."/>
            <person name="Yoshinaga Y."/>
            <person name="Zwiers L.-H."/>
            <person name="Turgeon B."/>
            <person name="Goodwin S."/>
            <person name="Spatafora J."/>
            <person name="Crous P."/>
            <person name="Grigoriev I."/>
        </authorList>
    </citation>
    <scope>NUCLEOTIDE SEQUENCE</scope>
    <source>
        <strain evidence="5">CBS 109.77</strain>
    </source>
</reference>
<proteinExistence type="inferred from homology"/>
<gene>
    <name evidence="5" type="ORF">K505DRAFT_227538</name>
</gene>
<evidence type="ECO:0000313" key="6">
    <source>
        <dbReference type="Proteomes" id="UP000799757"/>
    </source>
</evidence>
<dbReference type="InterPro" id="IPR000073">
    <property type="entry name" value="AB_hydrolase_1"/>
</dbReference>
<dbReference type="Gene3D" id="3.40.50.1820">
    <property type="entry name" value="alpha/beta hydrolase"/>
    <property type="match status" value="1"/>
</dbReference>
<evidence type="ECO:0000259" key="4">
    <source>
        <dbReference type="Pfam" id="PF08386"/>
    </source>
</evidence>
<dbReference type="Pfam" id="PF08386">
    <property type="entry name" value="Abhydrolase_4"/>
    <property type="match status" value="1"/>
</dbReference>
<feature type="domain" description="Peptidase S33 tripeptidyl aminopeptidase-like C-terminal" evidence="4">
    <location>
        <begin position="410"/>
        <end position="515"/>
    </location>
</feature>
<organism evidence="5 6">
    <name type="scientific">Melanomma pulvis-pyrius CBS 109.77</name>
    <dbReference type="NCBI Taxonomy" id="1314802"/>
    <lineage>
        <taxon>Eukaryota</taxon>
        <taxon>Fungi</taxon>
        <taxon>Dikarya</taxon>
        <taxon>Ascomycota</taxon>
        <taxon>Pezizomycotina</taxon>
        <taxon>Dothideomycetes</taxon>
        <taxon>Pleosporomycetidae</taxon>
        <taxon>Pleosporales</taxon>
        <taxon>Melanommataceae</taxon>
        <taxon>Melanomma</taxon>
    </lineage>
</organism>
<dbReference type="OrthoDB" id="425534at2759"/>
<dbReference type="PANTHER" id="PTHR43248">
    <property type="entry name" value="2-SUCCINYL-6-HYDROXY-2,4-CYCLOHEXADIENE-1-CARBOXYLATE SYNTHASE"/>
    <property type="match status" value="1"/>
</dbReference>
<sequence>MLLAFASLPLASASPVFRTRSSNANTTMAYDWANITSHTDLIWTPCFDNFTCSRLTVPLDYSDPTIGTTSIAYIRLSASNSTAQDILFNPGGPGGSGVSSVLTAGATLSQYLGTQYNLIGFDPRGVGESGPSLDCFPGAPEAKARLDESFVRPIDSQDPRSLTQEFARAGAYGDWCSRVHKGGDAKYANTPAVAGDMLNYAEKAAILAGGAADEAKLWYYGVSYGTVLGATFASMFPERVGRLILDGVEDSEMYYNGSWDGNLEQADEAVESFFTFCYAAGPDKCVFYANSTQAISQRMAAIFEDVRAHPVSVSDPDFVEFPTIITYETLVFALLSALYTPTDYFPLLAQILVDLEARNASLIVKTFTPDTMTADSAGTLILCLDAAGRYNLSTEQAWEEHVGGVAAQSKYVGDAWASAAVACRNLHVIAPANQQVTSVPSANNTNTPILFIGNTVDPVTPIKGARRMSGLFAGSVMLEQNSVGHCSISSFSVCTATHIQQYLADGSLPAVGTVCQPESLPFEDGTAINVR</sequence>
<feature type="domain" description="AB hydrolase-1" evidence="3">
    <location>
        <begin position="86"/>
        <end position="276"/>
    </location>
</feature>
<protein>
    <submittedName>
        <fullName evidence="5">Alpha/beta-hydrolase</fullName>
    </submittedName>
</protein>
<dbReference type="PANTHER" id="PTHR43248:SF25">
    <property type="entry name" value="AB HYDROLASE-1 DOMAIN-CONTAINING PROTEIN-RELATED"/>
    <property type="match status" value="1"/>
</dbReference>
<accession>A0A6A6XXF4</accession>
<dbReference type="InterPro" id="IPR029058">
    <property type="entry name" value="AB_hydrolase_fold"/>
</dbReference>
<dbReference type="InterPro" id="IPR013595">
    <property type="entry name" value="Pept_S33_TAP-like_C"/>
</dbReference>
<dbReference type="Proteomes" id="UP000799757">
    <property type="component" value="Unassembled WGS sequence"/>
</dbReference>
<evidence type="ECO:0000256" key="1">
    <source>
        <dbReference type="ARBA" id="ARBA00010088"/>
    </source>
</evidence>
<dbReference type="AlphaFoldDB" id="A0A6A6XXF4"/>
<dbReference type="GO" id="GO:0016787">
    <property type="term" value="F:hydrolase activity"/>
    <property type="evidence" value="ECO:0007669"/>
    <property type="project" value="UniProtKB-KW"/>
</dbReference>
<comment type="similarity">
    <text evidence="1">Belongs to the peptidase S33 family.</text>
</comment>
<evidence type="ECO:0000313" key="5">
    <source>
        <dbReference type="EMBL" id="KAF2800948.1"/>
    </source>
</evidence>
<keyword evidence="2 5" id="KW-0378">Hydrolase</keyword>
<evidence type="ECO:0000259" key="3">
    <source>
        <dbReference type="Pfam" id="PF00561"/>
    </source>
</evidence>